<gene>
    <name evidence="2" type="ORF">TL08_23700</name>
</gene>
<dbReference type="EMBL" id="CP014859">
    <property type="protein sequence ID" value="AOS65520.1"/>
    <property type="molecule type" value="Genomic_DNA"/>
</dbReference>
<evidence type="ECO:0000256" key="1">
    <source>
        <dbReference type="SAM" id="MobiDB-lite"/>
    </source>
</evidence>
<keyword evidence="3" id="KW-1185">Reference proteome</keyword>
<evidence type="ECO:0000313" key="2">
    <source>
        <dbReference type="EMBL" id="AOS65520.1"/>
    </source>
</evidence>
<reference evidence="3" key="1">
    <citation type="submission" date="2016-03" db="EMBL/GenBank/DDBJ databases">
        <title>Complete genome sequence of the type strain Actinoalloteichus hymeniacidonis DSM 45092.</title>
        <authorList>
            <person name="Schaffert L."/>
            <person name="Albersmeier A."/>
            <person name="Winkler A."/>
            <person name="Kalinowski J."/>
            <person name="Zotchev S."/>
            <person name="Ruckert C."/>
        </authorList>
    </citation>
    <scope>NUCLEOTIDE SEQUENCE [LARGE SCALE GENOMIC DNA]</scope>
    <source>
        <strain evidence="3">HPA177(T) (DSM 45092(T))</strain>
    </source>
</reference>
<feature type="region of interest" description="Disordered" evidence="1">
    <location>
        <begin position="1"/>
        <end position="20"/>
    </location>
</feature>
<accession>A0AAC9N0M2</accession>
<sequence length="49" mass="5397">MNTNPDNRPSESVESEEVRQARRAALDELTRVAAGNGSADDTNHFIPTR</sequence>
<name>A0AAC9N0M2_9PSEU</name>
<dbReference type="Proteomes" id="UP000095210">
    <property type="component" value="Chromosome"/>
</dbReference>
<protein>
    <submittedName>
        <fullName evidence="2">Uncharacterized protein</fullName>
    </submittedName>
</protein>
<feature type="compositionally biased region" description="Basic and acidic residues" evidence="1">
    <location>
        <begin position="8"/>
        <end position="20"/>
    </location>
</feature>
<feature type="region of interest" description="Disordered" evidence="1">
    <location>
        <begin position="28"/>
        <end position="49"/>
    </location>
</feature>
<dbReference type="KEGG" id="ahm:TL08_23700"/>
<evidence type="ECO:0000313" key="3">
    <source>
        <dbReference type="Proteomes" id="UP000095210"/>
    </source>
</evidence>
<organism evidence="2 3">
    <name type="scientific">Actinoalloteichus hymeniacidonis</name>
    <dbReference type="NCBI Taxonomy" id="340345"/>
    <lineage>
        <taxon>Bacteria</taxon>
        <taxon>Bacillati</taxon>
        <taxon>Actinomycetota</taxon>
        <taxon>Actinomycetes</taxon>
        <taxon>Pseudonocardiales</taxon>
        <taxon>Pseudonocardiaceae</taxon>
        <taxon>Actinoalloteichus</taxon>
    </lineage>
</organism>
<proteinExistence type="predicted"/>
<dbReference type="AlphaFoldDB" id="A0AAC9N0M2"/>
<dbReference type="RefSeq" id="WP_157421276.1">
    <property type="nucleotide sequence ID" value="NZ_CP014859.1"/>
</dbReference>